<proteinExistence type="predicted"/>
<protein>
    <submittedName>
        <fullName evidence="1">T9SS type A sorting domain-containing protein</fullName>
    </submittedName>
</protein>
<organism evidence="1 2">
    <name type="scientific">Candidatus Opimibacter skivensis</name>
    <dbReference type="NCBI Taxonomy" id="2982028"/>
    <lineage>
        <taxon>Bacteria</taxon>
        <taxon>Pseudomonadati</taxon>
        <taxon>Bacteroidota</taxon>
        <taxon>Saprospiria</taxon>
        <taxon>Saprospirales</taxon>
        <taxon>Saprospiraceae</taxon>
        <taxon>Candidatus Opimibacter</taxon>
    </lineage>
</organism>
<dbReference type="InterPro" id="IPR036280">
    <property type="entry name" value="Multihaem_cyt_sf"/>
</dbReference>
<reference evidence="1 2" key="1">
    <citation type="submission" date="2020-10" db="EMBL/GenBank/DDBJ databases">
        <title>Connecting structure to function with the recovery of over 1000 high-quality activated sludge metagenome-assembled genomes encoding full-length rRNA genes using long-read sequencing.</title>
        <authorList>
            <person name="Singleton C.M."/>
            <person name="Petriglieri F."/>
            <person name="Kristensen J.M."/>
            <person name="Kirkegaard R.H."/>
            <person name="Michaelsen T.Y."/>
            <person name="Andersen M.H."/>
            <person name="Karst S.M."/>
            <person name="Dueholm M.S."/>
            <person name="Nielsen P.H."/>
            <person name="Albertsen M."/>
        </authorList>
    </citation>
    <scope>NUCLEOTIDE SEQUENCE [LARGE SCALE GENOMIC DNA]</scope>
    <source>
        <strain evidence="1">Ribe_18-Q3-R11-54_MAXAC.273</strain>
    </source>
</reference>
<dbReference type="SUPFAM" id="SSF48695">
    <property type="entry name" value="Multiheme cytochromes"/>
    <property type="match status" value="2"/>
</dbReference>
<dbReference type="InterPro" id="IPR026444">
    <property type="entry name" value="Secre_tail"/>
</dbReference>
<dbReference type="AlphaFoldDB" id="A0A9D7SQZ7"/>
<dbReference type="EMBL" id="JADKGY010000001">
    <property type="protein sequence ID" value="MBK9981468.1"/>
    <property type="molecule type" value="Genomic_DNA"/>
</dbReference>
<dbReference type="Proteomes" id="UP000808337">
    <property type="component" value="Unassembled WGS sequence"/>
</dbReference>
<evidence type="ECO:0000313" key="2">
    <source>
        <dbReference type="Proteomes" id="UP000808337"/>
    </source>
</evidence>
<gene>
    <name evidence="1" type="ORF">IPP15_03415</name>
</gene>
<evidence type="ECO:0000313" key="1">
    <source>
        <dbReference type="EMBL" id="MBK9981468.1"/>
    </source>
</evidence>
<dbReference type="NCBIfam" id="TIGR04183">
    <property type="entry name" value="Por_Secre_tail"/>
    <property type="match status" value="1"/>
</dbReference>
<dbReference type="Gene3D" id="1.10.1130.10">
    <property type="entry name" value="Flavocytochrome C3, Chain A"/>
    <property type="match status" value="1"/>
</dbReference>
<comment type="caution">
    <text evidence="1">The sequence shown here is derived from an EMBL/GenBank/DDBJ whole genome shotgun (WGS) entry which is preliminary data.</text>
</comment>
<name>A0A9D7SQZ7_9BACT</name>
<sequence length="634" mass="70863">MIKHSILILFFGTILILGLTGPSQGPFDQRRDPVPSTQKVAHSSHCAGCHGFDEVGEALVDAQGKDINIYDDWQFSMMGLSAHDPFWRATISHEVNQYPAAKAEIETTCLKCHSPLGSIQSHLTGKPYSYATMLQDSLGLDGVSCSSCHQQPARNLGKGQSGNFTIDTNRIMFGPYPNPFQGPMQIYVGFNPVFSDHIYSSGVCAGCHTLITKTLKDDGTPSGDFFVEQATYHEWVNSSYPAQGKECQNCHLPFIQDSVVVATDFKALKKRYPFGLHQFFGANTAMLSLMKNNRDSLHLLLTSPNRLWDESIKNNRLSISRAATLSISPLQVFDDTLYFEITLKNKTGHKFPSGYPSRLAWLQVVLTDPTGTDTLYANGILDKDGNIIGRDLPYEPHHQESKSSDDVQIYEMVMSDLQGHLTTRLNAAFKPLKDNRLLPLGFNRNHEVYDTVAVWGEALTDPDYGIASTSGADIIAYKLPLNGNQGLANLHVSFLYHSLPSRWMNDLFTDDTLSQVAQFKSMYEGYQLFTELISKLDIADIDLSTTSTRDISNSSQIMLYPNPGTDNEVFIKFPDSFGNIQSIHYDLIDLNGMIIQSGSTNNKVWLNTDLKPGLYYFIFYTDQRYLGIKPYSKF</sequence>
<accession>A0A9D7SQZ7</accession>